<comment type="caution">
    <text evidence="2">The sequence shown here is derived from an EMBL/GenBank/DDBJ whole genome shotgun (WGS) entry which is preliminary data.</text>
</comment>
<dbReference type="AlphaFoldDB" id="A0A3M9NBZ4"/>
<organism evidence="2 3">
    <name type="scientific">Hanamia caeni</name>
    <dbReference type="NCBI Taxonomy" id="2294116"/>
    <lineage>
        <taxon>Bacteria</taxon>
        <taxon>Pseudomonadati</taxon>
        <taxon>Bacteroidota</taxon>
        <taxon>Chitinophagia</taxon>
        <taxon>Chitinophagales</taxon>
        <taxon>Chitinophagaceae</taxon>
        <taxon>Hanamia</taxon>
    </lineage>
</organism>
<dbReference type="OrthoDB" id="9811153at2"/>
<dbReference type="PANTHER" id="PTHR40112">
    <property type="entry name" value="H2HPP ISOMERASE"/>
    <property type="match status" value="1"/>
</dbReference>
<feature type="domain" description="Cupin type-2" evidence="1">
    <location>
        <begin position="40"/>
        <end position="98"/>
    </location>
</feature>
<dbReference type="EMBL" id="RJJR01000011">
    <property type="protein sequence ID" value="RNI35319.1"/>
    <property type="molecule type" value="Genomic_DNA"/>
</dbReference>
<evidence type="ECO:0000313" key="3">
    <source>
        <dbReference type="Proteomes" id="UP000267223"/>
    </source>
</evidence>
<dbReference type="PIRSF" id="PIRSF029883">
    <property type="entry name" value="KdgF"/>
    <property type="match status" value="1"/>
</dbReference>
<keyword evidence="3" id="KW-1185">Reference proteome</keyword>
<gene>
    <name evidence="2" type="ORF">EFY79_13805</name>
</gene>
<proteinExistence type="predicted"/>
<dbReference type="InterPro" id="IPR014710">
    <property type="entry name" value="RmlC-like_jellyroll"/>
</dbReference>
<sequence length="113" mass="12662">MKPKAGKAFIHSKEISWEQTGHGVERKILGFDDQVMMVCVRFEKDAAGSLHHHVHRQISYVESGRFEVTIDGKKNILGQGDCFFVAPDLVHGVVALEEGILVDIFTPARKDFL</sequence>
<dbReference type="Gene3D" id="2.60.120.10">
    <property type="entry name" value="Jelly Rolls"/>
    <property type="match status" value="1"/>
</dbReference>
<protein>
    <submittedName>
        <fullName evidence="2">Cupin domain-containing protein</fullName>
    </submittedName>
</protein>
<dbReference type="SUPFAM" id="SSF51182">
    <property type="entry name" value="RmlC-like cupins"/>
    <property type="match status" value="1"/>
</dbReference>
<dbReference type="InterPro" id="IPR011051">
    <property type="entry name" value="RmlC_Cupin_sf"/>
</dbReference>
<dbReference type="PANTHER" id="PTHR40112:SF1">
    <property type="entry name" value="H2HPP ISOMERASE"/>
    <property type="match status" value="1"/>
</dbReference>
<evidence type="ECO:0000259" key="1">
    <source>
        <dbReference type="Pfam" id="PF07883"/>
    </source>
</evidence>
<accession>A0A3M9NBZ4</accession>
<dbReference type="Pfam" id="PF07883">
    <property type="entry name" value="Cupin_2"/>
    <property type="match status" value="1"/>
</dbReference>
<dbReference type="InterPro" id="IPR013096">
    <property type="entry name" value="Cupin_2"/>
</dbReference>
<evidence type="ECO:0000313" key="2">
    <source>
        <dbReference type="EMBL" id="RNI35319.1"/>
    </source>
</evidence>
<dbReference type="Proteomes" id="UP000267223">
    <property type="component" value="Unassembled WGS sequence"/>
</dbReference>
<name>A0A3M9NBZ4_9BACT</name>
<dbReference type="CDD" id="cd02238">
    <property type="entry name" value="cupin_KdgF"/>
    <property type="match status" value="1"/>
</dbReference>
<dbReference type="RefSeq" id="WP_123121306.1">
    <property type="nucleotide sequence ID" value="NZ_RJJR01000011.1"/>
</dbReference>
<reference evidence="2 3" key="1">
    <citation type="submission" date="2018-11" db="EMBL/GenBank/DDBJ databases">
        <title>Draft genome sequence of Ferruginibacter sp. BO-59.</title>
        <authorList>
            <person name="Im W.T."/>
        </authorList>
    </citation>
    <scope>NUCLEOTIDE SEQUENCE [LARGE SCALE GENOMIC DNA]</scope>
    <source>
        <strain evidence="2 3">BO-59</strain>
    </source>
</reference>
<dbReference type="InterPro" id="IPR052535">
    <property type="entry name" value="Bacilysin_H2HPP_isomerase"/>
</dbReference>
<dbReference type="InterPro" id="IPR025499">
    <property type="entry name" value="KdgF"/>
</dbReference>